<keyword evidence="2" id="KW-1185">Reference proteome</keyword>
<gene>
    <name evidence="1" type="ORF">GCM10009759_62550</name>
</gene>
<evidence type="ECO:0000313" key="1">
    <source>
        <dbReference type="EMBL" id="GAA2116733.1"/>
    </source>
</evidence>
<sequence length="111" mass="11993">MTDYGLTAIEVPGPRHHKSATFGALLEAPALSCGAIALAPALIEHAITHVWGTAPDYSAGTTLRQFQELVQHRDYPDLYRQALALGGDMDRVPELASDIVRILAADTQLTR</sequence>
<comment type="caution">
    <text evidence="1">The sequence shown here is derived from an EMBL/GenBank/DDBJ whole genome shotgun (WGS) entry which is preliminary data.</text>
</comment>
<accession>A0ABP5JE56</accession>
<evidence type="ECO:0000313" key="2">
    <source>
        <dbReference type="Proteomes" id="UP001500897"/>
    </source>
</evidence>
<proteinExistence type="predicted"/>
<dbReference type="RefSeq" id="WP_344557022.1">
    <property type="nucleotide sequence ID" value="NZ_BAAANS010000055.1"/>
</dbReference>
<organism evidence="1 2">
    <name type="scientific">Kitasatospora saccharophila</name>
    <dbReference type="NCBI Taxonomy" id="407973"/>
    <lineage>
        <taxon>Bacteria</taxon>
        <taxon>Bacillati</taxon>
        <taxon>Actinomycetota</taxon>
        <taxon>Actinomycetes</taxon>
        <taxon>Kitasatosporales</taxon>
        <taxon>Streptomycetaceae</taxon>
        <taxon>Kitasatospora</taxon>
    </lineage>
</organism>
<protein>
    <submittedName>
        <fullName evidence="1">Uncharacterized protein</fullName>
    </submittedName>
</protein>
<name>A0ABP5JE56_9ACTN</name>
<reference evidence="2" key="1">
    <citation type="journal article" date="2019" name="Int. J. Syst. Evol. Microbiol.">
        <title>The Global Catalogue of Microorganisms (GCM) 10K type strain sequencing project: providing services to taxonomists for standard genome sequencing and annotation.</title>
        <authorList>
            <consortium name="The Broad Institute Genomics Platform"/>
            <consortium name="The Broad Institute Genome Sequencing Center for Infectious Disease"/>
            <person name="Wu L."/>
            <person name="Ma J."/>
        </authorList>
    </citation>
    <scope>NUCLEOTIDE SEQUENCE [LARGE SCALE GENOMIC DNA]</scope>
    <source>
        <strain evidence="2">JCM 14559</strain>
    </source>
</reference>
<dbReference type="EMBL" id="BAAANS010000055">
    <property type="protein sequence ID" value="GAA2116733.1"/>
    <property type="molecule type" value="Genomic_DNA"/>
</dbReference>
<dbReference type="Proteomes" id="UP001500897">
    <property type="component" value="Unassembled WGS sequence"/>
</dbReference>